<dbReference type="Proteomes" id="UP000494216">
    <property type="component" value="Unassembled WGS sequence"/>
</dbReference>
<gene>
    <name evidence="1" type="ORF">METHB2_20138</name>
</gene>
<evidence type="ECO:0000313" key="2">
    <source>
        <dbReference type="Proteomes" id="UP000494216"/>
    </source>
</evidence>
<protein>
    <submittedName>
        <fullName evidence="1">Uncharacterized protein</fullName>
    </submittedName>
</protein>
<dbReference type="EMBL" id="CADCXN010000047">
    <property type="protein sequence ID" value="CAA9890307.1"/>
    <property type="molecule type" value="Genomic_DNA"/>
</dbReference>
<evidence type="ECO:0000313" key="1">
    <source>
        <dbReference type="EMBL" id="CAA9890307.1"/>
    </source>
</evidence>
<keyword evidence="2" id="KW-1185">Reference proteome</keyword>
<name>A0A8S0X7R9_9GAMM</name>
<sequence length="44" mass="5055">MKLNKINATDKTGAEILEGLSENFTFDNLCESITRYCDDNNKKR</sequence>
<comment type="caution">
    <text evidence="1">The sequence shown here is derived from an EMBL/GenBank/DDBJ whole genome shotgun (WGS) entry which is preliminary data.</text>
</comment>
<accession>A0A8S0X7R9</accession>
<reference evidence="1 2" key="1">
    <citation type="submission" date="2020-02" db="EMBL/GenBank/DDBJ databases">
        <authorList>
            <person name="Hogendoorn C."/>
        </authorList>
    </citation>
    <scope>NUCLEOTIDE SEQUENCE [LARGE SCALE GENOMIC DNA]</scope>
    <source>
        <strain evidence="1">METHB21</strain>
    </source>
</reference>
<organism evidence="1 2">
    <name type="scientific">Candidatus Methylobacter favarea</name>
    <dbReference type="NCBI Taxonomy" id="2707345"/>
    <lineage>
        <taxon>Bacteria</taxon>
        <taxon>Pseudomonadati</taxon>
        <taxon>Pseudomonadota</taxon>
        <taxon>Gammaproteobacteria</taxon>
        <taxon>Methylococcales</taxon>
        <taxon>Methylococcaceae</taxon>
        <taxon>Methylobacter</taxon>
    </lineage>
</organism>
<proteinExistence type="predicted"/>
<dbReference type="AlphaFoldDB" id="A0A8S0X7R9"/>